<dbReference type="EMBL" id="BLLK01000062">
    <property type="protein sequence ID" value="GFH58537.1"/>
    <property type="molecule type" value="Genomic_DNA"/>
</dbReference>
<comment type="caution">
    <text evidence="1">The sequence shown here is derived from an EMBL/GenBank/DDBJ whole genome shotgun (WGS) entry which is preliminary data.</text>
</comment>
<keyword evidence="2" id="KW-1185">Reference proteome</keyword>
<dbReference type="AlphaFoldDB" id="A0AAD3D6U1"/>
<proteinExistence type="predicted"/>
<protein>
    <submittedName>
        <fullName evidence="1">Uncharacterized protein</fullName>
    </submittedName>
</protein>
<sequence length="145" mass="16725">MSSQRKYEHRIVSDHQKIFLRQSHILRKNIFEWDQMLVGSATGEEWPSMVGRLNAALNQTTNLDKSIEDVMNHFVYEPKKATMNPQDIPFFLSVRLVDGANGEESNADEFVISKSNTNSPQAILTKYEKDAAEVAREFEENMVRF</sequence>
<evidence type="ECO:0000313" key="1">
    <source>
        <dbReference type="EMBL" id="GFH58537.1"/>
    </source>
</evidence>
<name>A0AAD3D6U1_9STRA</name>
<organism evidence="1 2">
    <name type="scientific">Chaetoceros tenuissimus</name>
    <dbReference type="NCBI Taxonomy" id="426638"/>
    <lineage>
        <taxon>Eukaryota</taxon>
        <taxon>Sar</taxon>
        <taxon>Stramenopiles</taxon>
        <taxon>Ochrophyta</taxon>
        <taxon>Bacillariophyta</taxon>
        <taxon>Coscinodiscophyceae</taxon>
        <taxon>Chaetocerotophycidae</taxon>
        <taxon>Chaetocerotales</taxon>
        <taxon>Chaetocerotaceae</taxon>
        <taxon>Chaetoceros</taxon>
    </lineage>
</organism>
<gene>
    <name evidence="1" type="ORF">CTEN210_15013</name>
</gene>
<reference evidence="1 2" key="1">
    <citation type="journal article" date="2021" name="Sci. Rep.">
        <title>The genome of the diatom Chaetoceros tenuissimus carries an ancient integrated fragment of an extant virus.</title>
        <authorList>
            <person name="Hongo Y."/>
            <person name="Kimura K."/>
            <person name="Takaki Y."/>
            <person name="Yoshida Y."/>
            <person name="Baba S."/>
            <person name="Kobayashi G."/>
            <person name="Nagasaki K."/>
            <person name="Hano T."/>
            <person name="Tomaru Y."/>
        </authorList>
    </citation>
    <scope>NUCLEOTIDE SEQUENCE [LARGE SCALE GENOMIC DNA]</scope>
    <source>
        <strain evidence="1 2">NIES-3715</strain>
    </source>
</reference>
<dbReference type="Proteomes" id="UP001054902">
    <property type="component" value="Unassembled WGS sequence"/>
</dbReference>
<evidence type="ECO:0000313" key="2">
    <source>
        <dbReference type="Proteomes" id="UP001054902"/>
    </source>
</evidence>
<accession>A0AAD3D6U1</accession>